<proteinExistence type="predicted"/>
<evidence type="ECO:0000313" key="1">
    <source>
        <dbReference type="EMBL" id="ASV69534.1"/>
    </source>
</evidence>
<keyword evidence="2" id="KW-1185">Reference proteome</keyword>
<name>A0A248TMT2_9BACI</name>
<reference evidence="1 2" key="1">
    <citation type="submission" date="2017-08" db="EMBL/GenBank/DDBJ databases">
        <title>Complete Genome Sequence of Bacillus kochii Oregon-R-modENCODE STRAIN BDGP4, isolated from Drosophila melanogaster gut.</title>
        <authorList>
            <person name="Wan K.H."/>
            <person name="Yu C."/>
            <person name="Park S."/>
            <person name="Hammonds A.S."/>
            <person name="Booth B.W."/>
            <person name="Celniker S.E."/>
        </authorList>
    </citation>
    <scope>NUCLEOTIDE SEQUENCE [LARGE SCALE GENOMIC DNA]</scope>
    <source>
        <strain evidence="1 2">BDGP4</strain>
    </source>
</reference>
<dbReference type="Proteomes" id="UP000215137">
    <property type="component" value="Chromosome"/>
</dbReference>
<evidence type="ECO:0008006" key="3">
    <source>
        <dbReference type="Google" id="ProtNLM"/>
    </source>
</evidence>
<dbReference type="Pfam" id="PF07293">
    <property type="entry name" value="DUF1450"/>
    <property type="match status" value="1"/>
</dbReference>
<dbReference type="EMBL" id="CP022983">
    <property type="protein sequence ID" value="ASV69534.1"/>
    <property type="molecule type" value="Genomic_DNA"/>
</dbReference>
<accession>A0A248TMT2</accession>
<organism evidence="1 2">
    <name type="scientific">Cytobacillus kochii</name>
    <dbReference type="NCBI Taxonomy" id="859143"/>
    <lineage>
        <taxon>Bacteria</taxon>
        <taxon>Bacillati</taxon>
        <taxon>Bacillota</taxon>
        <taxon>Bacilli</taxon>
        <taxon>Bacillales</taxon>
        <taxon>Bacillaceae</taxon>
        <taxon>Cytobacillus</taxon>
    </lineage>
</organism>
<dbReference type="AlphaFoldDB" id="A0A248TMT2"/>
<gene>
    <name evidence="1" type="ORF">CKF48_20805</name>
</gene>
<dbReference type="OrthoDB" id="2679644at2"/>
<evidence type="ECO:0000313" key="2">
    <source>
        <dbReference type="Proteomes" id="UP000215137"/>
    </source>
</evidence>
<sequence>MGLFNKIFSKKEQVTIEFCEKNLDRFYTDEDFTLFGPFLSSKEVSYKQYECQSHCKQCKKSPYAIVNGEFIQCETPSELLSQMKEQK</sequence>
<dbReference type="RefSeq" id="WP_095373098.1">
    <property type="nucleotide sequence ID" value="NZ_CP022983.1"/>
</dbReference>
<protein>
    <recommendedName>
        <fullName evidence="3">DUF1450 domain-containing protein</fullName>
    </recommendedName>
</protein>
<dbReference type="KEGG" id="bko:CKF48_20805"/>
<dbReference type="InterPro" id="IPR009910">
    <property type="entry name" value="DUF1450"/>
</dbReference>